<evidence type="ECO:0000313" key="1">
    <source>
        <dbReference type="EMBL" id="QBK86413.1"/>
    </source>
</evidence>
<reference evidence="1" key="1">
    <citation type="journal article" date="2019" name="MBio">
        <title>Virus Genomes from Deep Sea Sediments Expand the Ocean Megavirome and Support Independent Origins of Viral Gigantism.</title>
        <authorList>
            <person name="Backstrom D."/>
            <person name="Yutin N."/>
            <person name="Jorgensen S.L."/>
            <person name="Dharamshi J."/>
            <person name="Homa F."/>
            <person name="Zaremba-Niedwiedzka K."/>
            <person name="Spang A."/>
            <person name="Wolf Y.I."/>
            <person name="Koonin E.V."/>
            <person name="Ettema T.J."/>
        </authorList>
    </citation>
    <scope>NUCLEOTIDE SEQUENCE</scope>
</reference>
<gene>
    <name evidence="1" type="ORF">LCMAC102_02080</name>
</gene>
<protein>
    <submittedName>
        <fullName evidence="1">Uncharacterized protein</fullName>
    </submittedName>
</protein>
<accession>A0A481YT09</accession>
<name>A0A481YT09_9VIRU</name>
<proteinExistence type="predicted"/>
<dbReference type="EMBL" id="MK500334">
    <property type="protein sequence ID" value="QBK86413.1"/>
    <property type="molecule type" value="Genomic_DNA"/>
</dbReference>
<organism evidence="1">
    <name type="scientific">Marseillevirus LCMAC102</name>
    <dbReference type="NCBI Taxonomy" id="2506603"/>
    <lineage>
        <taxon>Viruses</taxon>
        <taxon>Varidnaviria</taxon>
        <taxon>Bamfordvirae</taxon>
        <taxon>Nucleocytoviricota</taxon>
        <taxon>Megaviricetes</taxon>
        <taxon>Pimascovirales</taxon>
        <taxon>Pimascovirales incertae sedis</taxon>
        <taxon>Marseilleviridae</taxon>
    </lineage>
</organism>
<sequence>MSKLIPLKNFAGQGYTCLFHDNNLIYFYVDKEYFCPDVFHGYKNNVGKIKDKIPLLHCTMRGCDEYADESTIERGISLNYTKLVLPANGLRQPMSISCKKCLEERFYRDKRSDLQFKISRIIDDKDIDLDLLEKICYFIDTNIK</sequence>